<feature type="domain" description="Response regulatory" evidence="5">
    <location>
        <begin position="33"/>
        <end position="150"/>
    </location>
</feature>
<accession>A0A1F6GQW4</accession>
<dbReference type="InterPro" id="IPR011006">
    <property type="entry name" value="CheY-like_superfamily"/>
</dbReference>
<dbReference type="PROSITE" id="PS50110">
    <property type="entry name" value="RESPONSE_REGULATORY"/>
    <property type="match status" value="1"/>
</dbReference>
<evidence type="ECO:0000256" key="1">
    <source>
        <dbReference type="ARBA" id="ARBA00022553"/>
    </source>
</evidence>
<feature type="coiled-coil region" evidence="3">
    <location>
        <begin position="149"/>
        <end position="176"/>
    </location>
</feature>
<feature type="region of interest" description="Disordered" evidence="4">
    <location>
        <begin position="1"/>
        <end position="29"/>
    </location>
</feature>
<evidence type="ECO:0000259" key="5">
    <source>
        <dbReference type="PROSITE" id="PS50110"/>
    </source>
</evidence>
<sequence>MDLQPKTNRKSQLDPRRVSQVSLSPNASQPKPKILVVEDELVTLEMVVHSLAQAGYPCAKAMTVNEAWEKIENDPQIGLVVLDNLLPGPSGIALLRKIRSDKRFEHLPVILQSALEGEDKMIVGNQEGANRYLTKPVKPKLLLSTIESCLKEKATLLGLKEEKEELKNEAKLFEEFLMILNDHADVANPLGLVDRLGLVMRQTLMIEGDPQLRLVPEGSSLGVETSEEGVLICYPPYGAVLPKECSWEQQVKVFKMLALMGKHIEVQFHQAKAAKLAEQLKETLATAGRGTLDLIQEIDHAGDDMSRELLYQKMKVNLLKILVAAGYAELAPELIRLQSGAMSGEFKAQTQSGINDLLSSFGL</sequence>
<dbReference type="Proteomes" id="UP000177583">
    <property type="component" value="Unassembled WGS sequence"/>
</dbReference>
<protein>
    <recommendedName>
        <fullName evidence="5">Response regulatory domain-containing protein</fullName>
    </recommendedName>
</protein>
<keyword evidence="1 2" id="KW-0597">Phosphoprotein</keyword>
<evidence type="ECO:0000256" key="3">
    <source>
        <dbReference type="SAM" id="Coils"/>
    </source>
</evidence>
<dbReference type="Pfam" id="PF00072">
    <property type="entry name" value="Response_reg"/>
    <property type="match status" value="1"/>
</dbReference>
<dbReference type="SMART" id="SM00448">
    <property type="entry name" value="REC"/>
    <property type="match status" value="1"/>
</dbReference>
<organism evidence="6 7">
    <name type="scientific">Candidatus Lambdaproteobacteria bacterium RIFOXYD2_FULL_56_26</name>
    <dbReference type="NCBI Taxonomy" id="1817773"/>
    <lineage>
        <taxon>Bacteria</taxon>
        <taxon>Pseudomonadati</taxon>
        <taxon>Pseudomonadota</taxon>
        <taxon>Candidatus Lambdaproteobacteria</taxon>
    </lineage>
</organism>
<evidence type="ECO:0000313" key="6">
    <source>
        <dbReference type="EMBL" id="OGH00536.1"/>
    </source>
</evidence>
<dbReference type="SUPFAM" id="SSF52172">
    <property type="entry name" value="CheY-like"/>
    <property type="match status" value="1"/>
</dbReference>
<proteinExistence type="predicted"/>
<feature type="modified residue" description="4-aspartylphosphate" evidence="2">
    <location>
        <position position="83"/>
    </location>
</feature>
<dbReference type="PANTHER" id="PTHR44591">
    <property type="entry name" value="STRESS RESPONSE REGULATOR PROTEIN 1"/>
    <property type="match status" value="1"/>
</dbReference>
<evidence type="ECO:0000256" key="4">
    <source>
        <dbReference type="SAM" id="MobiDB-lite"/>
    </source>
</evidence>
<feature type="compositionally biased region" description="Polar residues" evidence="4">
    <location>
        <begin position="19"/>
        <end position="29"/>
    </location>
</feature>
<reference evidence="6 7" key="1">
    <citation type="journal article" date="2016" name="Nat. Commun.">
        <title>Thousands of microbial genomes shed light on interconnected biogeochemical processes in an aquifer system.</title>
        <authorList>
            <person name="Anantharaman K."/>
            <person name="Brown C.T."/>
            <person name="Hug L.A."/>
            <person name="Sharon I."/>
            <person name="Castelle C.J."/>
            <person name="Probst A.J."/>
            <person name="Thomas B.C."/>
            <person name="Singh A."/>
            <person name="Wilkins M.J."/>
            <person name="Karaoz U."/>
            <person name="Brodie E.L."/>
            <person name="Williams K.H."/>
            <person name="Hubbard S.S."/>
            <person name="Banfield J.F."/>
        </authorList>
    </citation>
    <scope>NUCLEOTIDE SEQUENCE [LARGE SCALE GENOMIC DNA]</scope>
</reference>
<name>A0A1F6GQW4_9PROT</name>
<gene>
    <name evidence="6" type="ORF">A2557_10400</name>
</gene>
<evidence type="ECO:0000256" key="2">
    <source>
        <dbReference type="PROSITE-ProRule" id="PRU00169"/>
    </source>
</evidence>
<dbReference type="PANTHER" id="PTHR44591:SF3">
    <property type="entry name" value="RESPONSE REGULATORY DOMAIN-CONTAINING PROTEIN"/>
    <property type="match status" value="1"/>
</dbReference>
<dbReference type="InterPro" id="IPR001789">
    <property type="entry name" value="Sig_transdc_resp-reg_receiver"/>
</dbReference>
<dbReference type="GO" id="GO:0000160">
    <property type="term" value="P:phosphorelay signal transduction system"/>
    <property type="evidence" value="ECO:0007669"/>
    <property type="project" value="InterPro"/>
</dbReference>
<evidence type="ECO:0000313" key="7">
    <source>
        <dbReference type="Proteomes" id="UP000177583"/>
    </source>
</evidence>
<dbReference type="InterPro" id="IPR050595">
    <property type="entry name" value="Bact_response_regulator"/>
</dbReference>
<dbReference type="EMBL" id="MFNF01000045">
    <property type="protein sequence ID" value="OGH00536.1"/>
    <property type="molecule type" value="Genomic_DNA"/>
</dbReference>
<dbReference type="AlphaFoldDB" id="A0A1F6GQW4"/>
<comment type="caution">
    <text evidence="6">The sequence shown here is derived from an EMBL/GenBank/DDBJ whole genome shotgun (WGS) entry which is preliminary data.</text>
</comment>
<keyword evidence="3" id="KW-0175">Coiled coil</keyword>
<dbReference type="Gene3D" id="3.40.50.2300">
    <property type="match status" value="1"/>
</dbReference>